<evidence type="ECO:0000256" key="1">
    <source>
        <dbReference type="SAM" id="SignalP"/>
    </source>
</evidence>
<evidence type="ECO:0000313" key="2">
    <source>
        <dbReference type="EMBL" id="SDS27789.1"/>
    </source>
</evidence>
<organism evidence="2 3">
    <name type="scientific">Halopseudomonas sabulinigri</name>
    <dbReference type="NCBI Taxonomy" id="472181"/>
    <lineage>
        <taxon>Bacteria</taxon>
        <taxon>Pseudomonadati</taxon>
        <taxon>Pseudomonadota</taxon>
        <taxon>Gammaproteobacteria</taxon>
        <taxon>Pseudomonadales</taxon>
        <taxon>Pseudomonadaceae</taxon>
        <taxon>Halopseudomonas</taxon>
    </lineage>
</organism>
<evidence type="ECO:0000313" key="3">
    <source>
        <dbReference type="Proteomes" id="UP000243413"/>
    </source>
</evidence>
<reference evidence="3" key="1">
    <citation type="submission" date="2016-10" db="EMBL/GenBank/DDBJ databases">
        <authorList>
            <person name="Varghese N."/>
            <person name="Submissions S."/>
        </authorList>
    </citation>
    <scope>NUCLEOTIDE SEQUENCE [LARGE SCALE GENOMIC DNA]</scope>
    <source>
        <strain evidence="3">JCM 14963</strain>
    </source>
</reference>
<accession>A0A1H1QY93</accession>
<dbReference type="STRING" id="472181.SAMN05216271_1564"/>
<dbReference type="EMBL" id="LT629763">
    <property type="protein sequence ID" value="SDS27789.1"/>
    <property type="molecule type" value="Genomic_DNA"/>
</dbReference>
<dbReference type="RefSeq" id="WP_157719330.1">
    <property type="nucleotide sequence ID" value="NZ_LT629763.1"/>
</dbReference>
<keyword evidence="1" id="KW-0732">Signal</keyword>
<name>A0A1H1QY93_9GAMM</name>
<dbReference type="AlphaFoldDB" id="A0A1H1QY93"/>
<dbReference type="OrthoDB" id="8481721at2"/>
<proteinExistence type="predicted"/>
<dbReference type="Proteomes" id="UP000243413">
    <property type="component" value="Chromosome I"/>
</dbReference>
<dbReference type="Gene3D" id="3.40.190.10">
    <property type="entry name" value="Periplasmic binding protein-like II"/>
    <property type="match status" value="2"/>
</dbReference>
<protein>
    <submittedName>
        <fullName evidence="2">Polar amino acid transport system substrate-binding protein</fullName>
    </submittedName>
</protein>
<gene>
    <name evidence="2" type="ORF">SAMN05216271_1564</name>
</gene>
<feature type="chain" id="PRO_5009258188" evidence="1">
    <location>
        <begin position="24"/>
        <end position="261"/>
    </location>
</feature>
<sequence>MRLWACLMTSLALLIADMPSLGAQEAASQSAVSAEKVTRDPLQVGIMHFPGYSEVNADGEASGHTVTLIKKLMDEAGLPYEVRILPAARIWKGLEDGSVQVWPGIVNKPGLEAYTLLTQRPLGVVGINLYYPPDSPAPQWPQGIKGKRVILITNYTYTAQLMRTLDDPALALTFHSGSSHIGAVRMLLRGRGDYLLDYRAQVEAVTKQLNIEMLPHLTVAEQSMRLVVSRRTPGAAELVQQFDLAYDRLQARGEELDITRQ</sequence>
<feature type="signal peptide" evidence="1">
    <location>
        <begin position="1"/>
        <end position="23"/>
    </location>
</feature>
<dbReference type="SUPFAM" id="SSF53850">
    <property type="entry name" value="Periplasmic binding protein-like II"/>
    <property type="match status" value="1"/>
</dbReference>